<protein>
    <submittedName>
        <fullName evidence="1">Dienelactone hydrolase</fullName>
    </submittedName>
</protein>
<reference evidence="1 2" key="1">
    <citation type="submission" date="2020-08" db="EMBL/GenBank/DDBJ databases">
        <title>Genomic Encyclopedia of Type Strains, Phase IV (KMG-IV): sequencing the most valuable type-strain genomes for metagenomic binning, comparative biology and taxonomic classification.</title>
        <authorList>
            <person name="Goeker M."/>
        </authorList>
    </citation>
    <scope>NUCLEOTIDE SEQUENCE [LARGE SCALE GENOMIC DNA]</scope>
    <source>
        <strain evidence="1 2">DSM 12251</strain>
    </source>
</reference>
<name>A0A7W8DRD5_9BACT</name>
<comment type="caution">
    <text evidence="1">The sequence shown here is derived from an EMBL/GenBank/DDBJ whole genome shotgun (WGS) entry which is preliminary data.</text>
</comment>
<dbReference type="RefSeq" id="WP_184210641.1">
    <property type="nucleotide sequence ID" value="NZ_JACHIF010000007.1"/>
</dbReference>
<gene>
    <name evidence="1" type="ORF">HNQ64_003439</name>
</gene>
<dbReference type="Gene3D" id="3.40.50.1820">
    <property type="entry name" value="alpha/beta hydrolase"/>
    <property type="match status" value="2"/>
</dbReference>
<dbReference type="InterPro" id="IPR050261">
    <property type="entry name" value="FrsA_esterase"/>
</dbReference>
<proteinExistence type="predicted"/>
<keyword evidence="1" id="KW-0378">Hydrolase</keyword>
<keyword evidence="2" id="KW-1185">Reference proteome</keyword>
<dbReference type="InterPro" id="IPR029058">
    <property type="entry name" value="AB_hydrolase_fold"/>
</dbReference>
<dbReference type="Proteomes" id="UP000534294">
    <property type="component" value="Unassembled WGS sequence"/>
</dbReference>
<accession>A0A7W8DRD5</accession>
<dbReference type="PANTHER" id="PTHR22946">
    <property type="entry name" value="DIENELACTONE HYDROLASE DOMAIN-CONTAINING PROTEIN-RELATED"/>
    <property type="match status" value="1"/>
</dbReference>
<dbReference type="AlphaFoldDB" id="A0A7W8DRD5"/>
<evidence type="ECO:0000313" key="2">
    <source>
        <dbReference type="Proteomes" id="UP000534294"/>
    </source>
</evidence>
<evidence type="ECO:0000313" key="1">
    <source>
        <dbReference type="EMBL" id="MBB5039170.1"/>
    </source>
</evidence>
<dbReference type="GO" id="GO:0016787">
    <property type="term" value="F:hydrolase activity"/>
    <property type="evidence" value="ECO:0007669"/>
    <property type="project" value="UniProtKB-KW"/>
</dbReference>
<dbReference type="SUPFAM" id="SSF53474">
    <property type="entry name" value="alpha/beta-Hydrolases"/>
    <property type="match status" value="2"/>
</dbReference>
<organism evidence="1 2">
    <name type="scientific">Prosthecobacter dejongeii</name>
    <dbReference type="NCBI Taxonomy" id="48465"/>
    <lineage>
        <taxon>Bacteria</taxon>
        <taxon>Pseudomonadati</taxon>
        <taxon>Verrucomicrobiota</taxon>
        <taxon>Verrucomicrobiia</taxon>
        <taxon>Verrucomicrobiales</taxon>
        <taxon>Verrucomicrobiaceae</taxon>
        <taxon>Prosthecobacter</taxon>
    </lineage>
</organism>
<sequence>MQTLTLLAALALQLPGTAPLEPQRDFSAAMVEGIDRFLLRQTELAKEKRASYWNRDFTSPSAYEVSVQPNRMRLKEILGVVDPRLPISALDFVSDTQTSAVVLESATVTVSRVRWRVFEGVHGEGLLIQPKGAVLSRIICLPDADTPPEKMLDAMLVNAGAQIVIPMLISRDSSYSGSERLGISTNLPHREWIYRQSFILGRHVLGYELQKVLSLVDWFRNQPDQRPVCVAGFGEGGLLALYAGALDSRIDSIYVWGHFGPREGLWQEPIYRNVFGLLREFGDAELASLIAPRHLAIQYAGFPKIKGPPVAAPGQRNVAAPGFITMPSLSAVQEEMERARQLVPAFHDWARLYDAKSDNSDIVAHLFPDETATAMMTGMTSSSKDSLPSIPPGRMMAQREQVRELEVFTQRLLVTTEGERKNGFWKKLSLFSVPAFEKHIATERERFWSQVIGRFPDPDVPINPRSRMIKEVGEVVIHEVTLDVWSDVFAWGWLALPKSLKPCEKRPVIVCQHGLEGLPEHCFETDENSAAWKAYKAFALRLAEQGYIVFAPHNPYRGRDAFRSLQRKLNPLGKSLYSVINGQHQRILEWLKSQSFTRPDKIAFYGLSYGGKSAMRTPAVLTDYCLSICSGDFNEWVRKCATTDLALSYVFTGEYEIWEWNLGRTFNYAEMGALIAPRPFMVERGHKDGVGVDEWVNYEYAKIRQMYDQIGIGNRTVIEHFDGPHTIHGVGTFEFLHQWLGDPHR</sequence>
<dbReference type="EMBL" id="JACHIF010000007">
    <property type="protein sequence ID" value="MBB5039170.1"/>
    <property type="molecule type" value="Genomic_DNA"/>
</dbReference>